<dbReference type="Pfam" id="PF20057">
    <property type="entry name" value="DUF6456"/>
    <property type="match status" value="1"/>
</dbReference>
<feature type="region of interest" description="Disordered" evidence="1">
    <location>
        <begin position="151"/>
        <end position="172"/>
    </location>
</feature>
<protein>
    <recommendedName>
        <fullName evidence="2">DUF6456 domain-containing protein</fullName>
    </recommendedName>
</protein>
<proteinExistence type="predicted"/>
<evidence type="ECO:0000256" key="1">
    <source>
        <dbReference type="SAM" id="MobiDB-lite"/>
    </source>
</evidence>
<reference evidence="3 4" key="1">
    <citation type="submission" date="2016-11" db="EMBL/GenBank/DDBJ databases">
        <authorList>
            <person name="Jaros S."/>
            <person name="Januszkiewicz K."/>
            <person name="Wedrychowicz H."/>
        </authorList>
    </citation>
    <scope>NUCLEOTIDE SEQUENCE [LARGE SCALE GENOMIC DNA]</scope>
    <source>
        <strain evidence="3 4">DSM 19436</strain>
    </source>
</reference>
<evidence type="ECO:0000313" key="4">
    <source>
        <dbReference type="Proteomes" id="UP000184485"/>
    </source>
</evidence>
<dbReference type="RefSeq" id="WP_073051288.1">
    <property type="nucleotide sequence ID" value="NZ_FQUP01000001.1"/>
</dbReference>
<name>A0A1M4V2C8_9HYPH</name>
<dbReference type="AlphaFoldDB" id="A0A1M4V2C8"/>
<dbReference type="OrthoDB" id="7476630at2"/>
<dbReference type="STRING" id="1122133.SAMN02745157_0593"/>
<organism evidence="3 4">
    <name type="scientific">Kaistia soli DSM 19436</name>
    <dbReference type="NCBI Taxonomy" id="1122133"/>
    <lineage>
        <taxon>Bacteria</taxon>
        <taxon>Pseudomonadati</taxon>
        <taxon>Pseudomonadota</taxon>
        <taxon>Alphaproteobacteria</taxon>
        <taxon>Hyphomicrobiales</taxon>
        <taxon>Kaistiaceae</taxon>
        <taxon>Kaistia</taxon>
    </lineage>
</organism>
<dbReference type="Proteomes" id="UP000184485">
    <property type="component" value="Unassembled WGS sequence"/>
</dbReference>
<dbReference type="EMBL" id="FQUP01000001">
    <property type="protein sequence ID" value="SHE63136.1"/>
    <property type="molecule type" value="Genomic_DNA"/>
</dbReference>
<gene>
    <name evidence="3" type="ORF">SAMN02745157_0593</name>
</gene>
<evidence type="ECO:0000259" key="2">
    <source>
        <dbReference type="Pfam" id="PF20057"/>
    </source>
</evidence>
<accession>A0A1M4V2C8</accession>
<keyword evidence="4" id="KW-1185">Reference proteome</keyword>
<sequence>MKADASERRLARRLAGSAIHVELDAADEAWFIGTDGARRGSVDAEALRRLLARGALVAGPGRRYRLSEAGRSMVRRMLTGGDDLTGQHQTRERRIIETDGVRRAVTVDAGESPLGWLRTRKGRDGQPLIDDAAFAAGERLRADFTRGQMMPGITASWSPTSGASRGRGGGQMGGMADVTEAGLAARMRVERALRAVGPELSGVVLDFCCFLKGIDQIEGERGWPKRSAKLVLRLALDALARHYGYDTVASGSDRQRPG</sequence>
<dbReference type="InterPro" id="IPR045599">
    <property type="entry name" value="DUF6456"/>
</dbReference>
<feature type="domain" description="DUF6456" evidence="2">
    <location>
        <begin position="106"/>
        <end position="244"/>
    </location>
</feature>
<evidence type="ECO:0000313" key="3">
    <source>
        <dbReference type="EMBL" id="SHE63136.1"/>
    </source>
</evidence>